<evidence type="ECO:0000256" key="3">
    <source>
        <dbReference type="ARBA" id="ARBA00022606"/>
    </source>
</evidence>
<evidence type="ECO:0000256" key="9">
    <source>
        <dbReference type="ARBA" id="ARBA00023224"/>
    </source>
</evidence>
<dbReference type="GO" id="GO:0007165">
    <property type="term" value="P:signal transduction"/>
    <property type="evidence" value="ECO:0007669"/>
    <property type="project" value="UniProtKB-KW"/>
</dbReference>
<comment type="subcellular location">
    <subcellularLocation>
        <location evidence="1">Cell membrane</location>
        <topology evidence="1">Multi-pass membrane protein</topology>
    </subcellularLocation>
</comment>
<dbReference type="GO" id="GO:0005549">
    <property type="term" value="F:odorant binding"/>
    <property type="evidence" value="ECO:0007669"/>
    <property type="project" value="InterPro"/>
</dbReference>
<keyword evidence="8" id="KW-0675">Receptor</keyword>
<dbReference type="PANTHER" id="PTHR21137">
    <property type="entry name" value="ODORANT RECEPTOR"/>
    <property type="match status" value="1"/>
</dbReference>
<protein>
    <submittedName>
        <fullName evidence="10">Uncharacterized protein</fullName>
    </submittedName>
</protein>
<reference evidence="10" key="1">
    <citation type="submission" date="2022-08" db="UniProtKB">
        <authorList>
            <consortium name="EnsemblMetazoa"/>
        </authorList>
    </citation>
    <scope>IDENTIFICATION</scope>
    <source>
        <strain evidence="10">EBRO</strain>
    </source>
</reference>
<keyword evidence="2" id="KW-1003">Cell membrane</keyword>
<dbReference type="VEuPathDB" id="VectorBase:AATE012626"/>
<proteinExistence type="predicted"/>
<dbReference type="EnsemblMetazoa" id="AATE012626-RA">
    <property type="protein sequence ID" value="AATE012626-PA.1"/>
    <property type="gene ID" value="AATE012626"/>
</dbReference>
<keyword evidence="9" id="KW-0807">Transducer</keyword>
<evidence type="ECO:0000313" key="10">
    <source>
        <dbReference type="EnsemblMetazoa" id="AATE012626-PA.1"/>
    </source>
</evidence>
<dbReference type="GO" id="GO:0004984">
    <property type="term" value="F:olfactory receptor activity"/>
    <property type="evidence" value="ECO:0007669"/>
    <property type="project" value="InterPro"/>
</dbReference>
<keyword evidence="4" id="KW-0812">Transmembrane</keyword>
<name>A0A182J742_ANOAO</name>
<evidence type="ECO:0000256" key="5">
    <source>
        <dbReference type="ARBA" id="ARBA00022725"/>
    </source>
</evidence>
<organism evidence="10">
    <name type="scientific">Anopheles atroparvus</name>
    <name type="common">European mosquito</name>
    <dbReference type="NCBI Taxonomy" id="41427"/>
    <lineage>
        <taxon>Eukaryota</taxon>
        <taxon>Metazoa</taxon>
        <taxon>Ecdysozoa</taxon>
        <taxon>Arthropoda</taxon>
        <taxon>Hexapoda</taxon>
        <taxon>Insecta</taxon>
        <taxon>Pterygota</taxon>
        <taxon>Neoptera</taxon>
        <taxon>Endopterygota</taxon>
        <taxon>Diptera</taxon>
        <taxon>Nematocera</taxon>
        <taxon>Culicoidea</taxon>
        <taxon>Culicidae</taxon>
        <taxon>Anophelinae</taxon>
        <taxon>Anopheles</taxon>
    </lineage>
</organism>
<keyword evidence="7" id="KW-0472">Membrane</keyword>
<keyword evidence="3" id="KW-0716">Sensory transduction</keyword>
<evidence type="ECO:0000256" key="1">
    <source>
        <dbReference type="ARBA" id="ARBA00004651"/>
    </source>
</evidence>
<dbReference type="AlphaFoldDB" id="A0A182J742"/>
<dbReference type="PANTHER" id="PTHR21137:SF35">
    <property type="entry name" value="ODORANT RECEPTOR 19A-RELATED"/>
    <property type="match status" value="1"/>
</dbReference>
<evidence type="ECO:0000256" key="7">
    <source>
        <dbReference type="ARBA" id="ARBA00023136"/>
    </source>
</evidence>
<keyword evidence="6" id="KW-1133">Transmembrane helix</keyword>
<keyword evidence="5" id="KW-0552">Olfaction</keyword>
<dbReference type="Pfam" id="PF02949">
    <property type="entry name" value="7tm_6"/>
    <property type="match status" value="1"/>
</dbReference>
<evidence type="ECO:0000256" key="4">
    <source>
        <dbReference type="ARBA" id="ARBA00022692"/>
    </source>
</evidence>
<dbReference type="STRING" id="41427.A0A182J742"/>
<dbReference type="InterPro" id="IPR004117">
    <property type="entry name" value="7tm6_olfct_rcpt"/>
</dbReference>
<sequence>MAQRAEEVNDSLDRFRAMMAWQNRILALFGLYQYVGAHRMSWRIALLSFCPMSFIPWSLYCAVKSWGNMSEVVFSIVIIFFAFVAVARLAVGIGNPDGCYRAIHLAEQTYLCADRSRPAEKRVLAKYTRLLSHSVTVYTCSFFGGYMVIALSPFVFYLVLGQQFLPLGVTIPFVDPGTTSGYWATLAVQLAYMTPGPIGLTPSQNIYFAFIFNICMQYELLIVRLDDLNVTIRSASQSESERDRSEVRRKLVEIIQLQQRCANYIAHIEDCYCVQMFVEFLSNSLLMALTLAELSRSFWIPGYFILPVAFLQMLILCLLGTLIEVRSDQFIAKLYDIAWSEMSCKEQAMFKFVLTRAQQPPQLTCGGFAVINMNLFLSALLTSDKDPKWLPSPTQTDAYNRSSHSVALS</sequence>
<evidence type="ECO:0000256" key="2">
    <source>
        <dbReference type="ARBA" id="ARBA00022475"/>
    </source>
</evidence>
<evidence type="ECO:0000256" key="8">
    <source>
        <dbReference type="ARBA" id="ARBA00023170"/>
    </source>
</evidence>
<dbReference type="GO" id="GO:0005886">
    <property type="term" value="C:plasma membrane"/>
    <property type="evidence" value="ECO:0007669"/>
    <property type="project" value="UniProtKB-SubCell"/>
</dbReference>
<accession>A0A182J742</accession>
<evidence type="ECO:0000256" key="6">
    <source>
        <dbReference type="ARBA" id="ARBA00022989"/>
    </source>
</evidence>